<keyword evidence="4" id="KW-1185">Reference proteome</keyword>
<dbReference type="Proteomes" id="UP000078561">
    <property type="component" value="Unassembled WGS sequence"/>
</dbReference>
<reference evidence="3" key="1">
    <citation type="submission" date="2016-04" db="EMBL/GenBank/DDBJ databases">
        <authorList>
            <person name="Evans L.H."/>
            <person name="Alamgir A."/>
            <person name="Owens N."/>
            <person name="Weber N.D."/>
            <person name="Virtaneva K."/>
            <person name="Barbian K."/>
            <person name="Babar A."/>
            <person name="Rosenke K."/>
        </authorList>
    </citation>
    <scope>NUCLEOTIDE SEQUENCE [LARGE SCALE GENOMIC DNA]</scope>
    <source>
        <strain evidence="3">CBS 101.48</strain>
    </source>
</reference>
<evidence type="ECO:0000313" key="3">
    <source>
        <dbReference type="EMBL" id="SAL95260.1"/>
    </source>
</evidence>
<dbReference type="Pfam" id="PF01833">
    <property type="entry name" value="TIG"/>
    <property type="match status" value="1"/>
</dbReference>
<dbReference type="SMART" id="SM00429">
    <property type="entry name" value="IPT"/>
    <property type="match status" value="1"/>
</dbReference>
<dbReference type="OrthoDB" id="71307at2759"/>
<dbReference type="SUPFAM" id="SSF81296">
    <property type="entry name" value="E set domains"/>
    <property type="match status" value="1"/>
</dbReference>
<dbReference type="InterPro" id="IPR014756">
    <property type="entry name" value="Ig_E-set"/>
</dbReference>
<dbReference type="Pfam" id="PF25603">
    <property type="entry name" value="SPT23_MGA2_DBD"/>
    <property type="match status" value="1"/>
</dbReference>
<feature type="region of interest" description="Disordered" evidence="1">
    <location>
        <begin position="389"/>
        <end position="453"/>
    </location>
</feature>
<organism evidence="3">
    <name type="scientific">Absidia glauca</name>
    <name type="common">Pin mould</name>
    <dbReference type="NCBI Taxonomy" id="4829"/>
    <lineage>
        <taxon>Eukaryota</taxon>
        <taxon>Fungi</taxon>
        <taxon>Fungi incertae sedis</taxon>
        <taxon>Mucoromycota</taxon>
        <taxon>Mucoromycotina</taxon>
        <taxon>Mucoromycetes</taxon>
        <taxon>Mucorales</taxon>
        <taxon>Cunninghamellaceae</taxon>
        <taxon>Absidia</taxon>
    </lineage>
</organism>
<gene>
    <name evidence="3" type="primary">ABSGL_00578.1 scaffold 832</name>
</gene>
<feature type="domain" description="IPT/TIG" evidence="2">
    <location>
        <begin position="472"/>
        <end position="556"/>
    </location>
</feature>
<feature type="compositionally biased region" description="Low complexity" evidence="1">
    <location>
        <begin position="427"/>
        <end position="453"/>
    </location>
</feature>
<sequence>MTINDCRYFHQGLTDRDQELNTTSTVSTIPTHQVMPLDHVPSPNHHQQPFETNVSPSPMQSQHLHNSSVLFTQHNQQPQQTSQQQYFNKRQEPELLTGVNIVSAPTRSTAPFINSPSVAFEPKPASCFYSSPLYTMPSQTFIGSAPSNPSCGILPAFTVPFEQQSATTNPNSNLSSASASSGFPLSTAQATSGFPVDTFKPIITPKSTPGMQIRVLGVPQTGAKSRVETQIKLCIQLVTDDGNKAQQWSHLKLSEKMVTKAKIQQQQRQRQQQRPKDLSIDIKKVLFLHARVICASDPSRTVTTCLGCVQRERKRSQRRKSSKKSKPNPIADDDKRLLLFNCAELTDFSSGDTILPTRITCYCRHQNEHLGFCIYFEMRDWNGKHVATGMSPPIMITDDHKANKTDRKRSRKNKPYLPSADNNNSALSPSSTLSSSLPSTPSSPSPSLISTPTSYARLPFKRTKIMNDMLPPPRVRRIIPNTGSITGGEEVTVLGSGFQPNQICLFGGLPAANTHFWSPNVLVCVLPPARPGTVAVEIQNDDGDGDAGSHTLFTYKDNQASLIELALQAVGMEMPGKMSQIGW</sequence>
<dbReference type="STRING" id="4829.A0A163ITP9"/>
<dbReference type="Gene3D" id="2.60.40.10">
    <property type="entry name" value="Immunoglobulins"/>
    <property type="match status" value="1"/>
</dbReference>
<feature type="compositionally biased region" description="Polar residues" evidence="1">
    <location>
        <begin position="44"/>
        <end position="63"/>
    </location>
</feature>
<feature type="region of interest" description="Disordered" evidence="1">
    <location>
        <begin position="41"/>
        <end position="63"/>
    </location>
</feature>
<evidence type="ECO:0000259" key="2">
    <source>
        <dbReference type="SMART" id="SM00429"/>
    </source>
</evidence>
<dbReference type="InterPro" id="IPR057962">
    <property type="entry name" value="SPT23_MGA2_DBD"/>
</dbReference>
<proteinExistence type="predicted"/>
<dbReference type="InterPro" id="IPR013783">
    <property type="entry name" value="Ig-like_fold"/>
</dbReference>
<name>A0A163ITP9_ABSGL</name>
<accession>A0A163ITP9</accession>
<dbReference type="InterPro" id="IPR002909">
    <property type="entry name" value="IPT_dom"/>
</dbReference>
<evidence type="ECO:0000313" key="4">
    <source>
        <dbReference type="Proteomes" id="UP000078561"/>
    </source>
</evidence>
<dbReference type="InParanoid" id="A0A163ITP9"/>
<dbReference type="EMBL" id="LT550270">
    <property type="protein sequence ID" value="SAL95260.1"/>
    <property type="molecule type" value="Genomic_DNA"/>
</dbReference>
<dbReference type="CDD" id="cd00102">
    <property type="entry name" value="IPT"/>
    <property type="match status" value="1"/>
</dbReference>
<dbReference type="AlphaFoldDB" id="A0A163ITP9"/>
<evidence type="ECO:0000256" key="1">
    <source>
        <dbReference type="SAM" id="MobiDB-lite"/>
    </source>
</evidence>
<protein>
    <recommendedName>
        <fullName evidence="2">IPT/TIG domain-containing protein</fullName>
    </recommendedName>
</protein>